<accession>A0A484BEK0</accession>
<evidence type="ECO:0000256" key="1">
    <source>
        <dbReference type="SAM" id="MobiDB-lite"/>
    </source>
</evidence>
<proteinExistence type="predicted"/>
<gene>
    <name evidence="2" type="ORF">AWZ03_006260</name>
</gene>
<feature type="region of interest" description="Disordered" evidence="1">
    <location>
        <begin position="21"/>
        <end position="42"/>
    </location>
</feature>
<reference evidence="2 3" key="1">
    <citation type="journal article" date="2019" name="J. Hered.">
        <title>An Improved Genome Assembly for Drosophila navojoa, the Basal Species in the mojavensis Cluster.</title>
        <authorList>
            <person name="Vanderlinde T."/>
            <person name="Dupim E.G."/>
            <person name="Nazario-Yepiz N.O."/>
            <person name="Carvalho A.B."/>
        </authorList>
    </citation>
    <scope>NUCLEOTIDE SEQUENCE [LARGE SCALE GENOMIC DNA]</scope>
    <source>
        <strain evidence="2">Navoj_Jal97</strain>
        <tissue evidence="2">Whole organism</tissue>
    </source>
</reference>
<comment type="caution">
    <text evidence="2">The sequence shown here is derived from an EMBL/GenBank/DDBJ whole genome shotgun (WGS) entry which is preliminary data.</text>
</comment>
<dbReference type="EMBL" id="LSRL02000046">
    <property type="protein sequence ID" value="TDG47267.1"/>
    <property type="molecule type" value="Genomic_DNA"/>
</dbReference>
<name>A0A484BEK0_DRONA</name>
<dbReference type="Proteomes" id="UP000295192">
    <property type="component" value="Unassembled WGS sequence"/>
</dbReference>
<sequence length="72" mass="8127">MEKKSPRIALHIHASLVYDPQRAQRSDTISSPDTVAARLGSQPQPQLQLVLELELEQEFESRLPHSPRGDNL</sequence>
<organism evidence="2 3">
    <name type="scientific">Drosophila navojoa</name>
    <name type="common">Fruit fly</name>
    <dbReference type="NCBI Taxonomy" id="7232"/>
    <lineage>
        <taxon>Eukaryota</taxon>
        <taxon>Metazoa</taxon>
        <taxon>Ecdysozoa</taxon>
        <taxon>Arthropoda</taxon>
        <taxon>Hexapoda</taxon>
        <taxon>Insecta</taxon>
        <taxon>Pterygota</taxon>
        <taxon>Neoptera</taxon>
        <taxon>Endopterygota</taxon>
        <taxon>Diptera</taxon>
        <taxon>Brachycera</taxon>
        <taxon>Muscomorpha</taxon>
        <taxon>Ephydroidea</taxon>
        <taxon>Drosophilidae</taxon>
        <taxon>Drosophila</taxon>
    </lineage>
</organism>
<keyword evidence="3" id="KW-1185">Reference proteome</keyword>
<dbReference type="AlphaFoldDB" id="A0A484BEK0"/>
<evidence type="ECO:0000313" key="2">
    <source>
        <dbReference type="EMBL" id="TDG47267.1"/>
    </source>
</evidence>
<evidence type="ECO:0000313" key="3">
    <source>
        <dbReference type="Proteomes" id="UP000295192"/>
    </source>
</evidence>
<protein>
    <submittedName>
        <fullName evidence="2">Uncharacterized protein</fullName>
    </submittedName>
</protein>